<protein>
    <submittedName>
        <fullName evidence="10">Cysteine desulfurase NifS</fullName>
    </submittedName>
</protein>
<dbReference type="Proteomes" id="UP000463939">
    <property type="component" value="Chromosome"/>
</dbReference>
<organism evidence="10 11">
    <name type="scientific">Sulfuriferula nivalis</name>
    <dbReference type="NCBI Taxonomy" id="2675298"/>
    <lineage>
        <taxon>Bacteria</taxon>
        <taxon>Pseudomonadati</taxon>
        <taxon>Pseudomonadota</taxon>
        <taxon>Betaproteobacteria</taxon>
        <taxon>Nitrosomonadales</taxon>
        <taxon>Sulfuricellaceae</taxon>
        <taxon>Sulfuriferula</taxon>
    </lineage>
</organism>
<evidence type="ECO:0000256" key="6">
    <source>
        <dbReference type="ARBA" id="ARBA00023004"/>
    </source>
</evidence>
<comment type="cofactor">
    <cofactor evidence="1">
        <name>pyridoxal 5'-phosphate</name>
        <dbReference type="ChEBI" id="CHEBI:597326"/>
    </cofactor>
</comment>
<dbReference type="InterPro" id="IPR015424">
    <property type="entry name" value="PyrdxlP-dep_Trfase"/>
</dbReference>
<evidence type="ECO:0000256" key="1">
    <source>
        <dbReference type="ARBA" id="ARBA00001933"/>
    </source>
</evidence>
<name>A0A809RDD7_9PROT</name>
<evidence type="ECO:0000256" key="4">
    <source>
        <dbReference type="ARBA" id="ARBA00022723"/>
    </source>
</evidence>
<dbReference type="GO" id="GO:0051536">
    <property type="term" value="F:iron-sulfur cluster binding"/>
    <property type="evidence" value="ECO:0007669"/>
    <property type="project" value="UniProtKB-KW"/>
</dbReference>
<dbReference type="Pfam" id="PF00266">
    <property type="entry name" value="Aminotran_5"/>
    <property type="match status" value="1"/>
</dbReference>
<gene>
    <name evidence="10" type="ORF">SFSGTM_03740</name>
</gene>
<dbReference type="InterPro" id="IPR000192">
    <property type="entry name" value="Aminotrans_V_dom"/>
</dbReference>
<dbReference type="PANTHER" id="PTHR11601">
    <property type="entry name" value="CYSTEINE DESULFURYLASE FAMILY MEMBER"/>
    <property type="match status" value="1"/>
</dbReference>
<dbReference type="InterPro" id="IPR015421">
    <property type="entry name" value="PyrdxlP-dep_Trfase_major"/>
</dbReference>
<dbReference type="EMBL" id="AP021881">
    <property type="protein sequence ID" value="BBO99665.1"/>
    <property type="molecule type" value="Genomic_DNA"/>
</dbReference>
<dbReference type="InterPro" id="IPR016454">
    <property type="entry name" value="Cysteine_dSase"/>
</dbReference>
<evidence type="ECO:0000256" key="5">
    <source>
        <dbReference type="ARBA" id="ARBA00022898"/>
    </source>
</evidence>
<keyword evidence="5" id="KW-0663">Pyridoxal phosphate</keyword>
<dbReference type="AlphaFoldDB" id="A0A809RDD7"/>
<dbReference type="KEGG" id="sniv:SFSGTM_03740"/>
<dbReference type="RefSeq" id="WP_162083684.1">
    <property type="nucleotide sequence ID" value="NZ_AP021881.1"/>
</dbReference>
<feature type="domain" description="Aminotransferase class V" evidence="9">
    <location>
        <begin position="7"/>
        <end position="366"/>
    </location>
</feature>
<dbReference type="GO" id="GO:0046872">
    <property type="term" value="F:metal ion binding"/>
    <property type="evidence" value="ECO:0007669"/>
    <property type="project" value="UniProtKB-KW"/>
</dbReference>
<accession>A0A809RDD7</accession>
<evidence type="ECO:0000256" key="3">
    <source>
        <dbReference type="ARBA" id="ARBA00022679"/>
    </source>
</evidence>
<dbReference type="SUPFAM" id="SSF53383">
    <property type="entry name" value="PLP-dependent transferases"/>
    <property type="match status" value="1"/>
</dbReference>
<dbReference type="PANTHER" id="PTHR11601:SF34">
    <property type="entry name" value="CYSTEINE DESULFURASE"/>
    <property type="match status" value="1"/>
</dbReference>
<keyword evidence="11" id="KW-1185">Reference proteome</keyword>
<evidence type="ECO:0000256" key="2">
    <source>
        <dbReference type="ARBA" id="ARBA00006490"/>
    </source>
</evidence>
<proteinExistence type="inferred from homology"/>
<evidence type="ECO:0000256" key="7">
    <source>
        <dbReference type="ARBA" id="ARBA00023014"/>
    </source>
</evidence>
<comment type="catalytic activity">
    <reaction evidence="8">
        <text>(sulfur carrier)-H + L-cysteine = (sulfur carrier)-SH + L-alanine</text>
        <dbReference type="Rhea" id="RHEA:43892"/>
        <dbReference type="Rhea" id="RHEA-COMP:14737"/>
        <dbReference type="Rhea" id="RHEA-COMP:14739"/>
        <dbReference type="ChEBI" id="CHEBI:29917"/>
        <dbReference type="ChEBI" id="CHEBI:35235"/>
        <dbReference type="ChEBI" id="CHEBI:57972"/>
        <dbReference type="ChEBI" id="CHEBI:64428"/>
        <dbReference type="EC" id="2.8.1.7"/>
    </reaction>
</comment>
<reference evidence="11" key="1">
    <citation type="submission" date="2019-11" db="EMBL/GenBank/DDBJ databases">
        <title>Isolation and characterization of a novel species in the genus Sulfuriferula.</title>
        <authorList>
            <person name="Mochizuki J."/>
            <person name="Kojima H."/>
            <person name="Fukui M."/>
        </authorList>
    </citation>
    <scope>NUCLEOTIDE SEQUENCE [LARGE SCALE GENOMIC DNA]</scope>
    <source>
        <strain evidence="11">SGTM</strain>
    </source>
</reference>
<dbReference type="Gene3D" id="1.10.260.50">
    <property type="match status" value="1"/>
</dbReference>
<dbReference type="Gene3D" id="3.40.640.10">
    <property type="entry name" value="Type I PLP-dependent aspartate aminotransferase-like (Major domain)"/>
    <property type="match status" value="1"/>
</dbReference>
<evidence type="ECO:0000259" key="9">
    <source>
        <dbReference type="Pfam" id="PF00266"/>
    </source>
</evidence>
<comment type="similarity">
    <text evidence="2">Belongs to the class-V pyridoxal-phosphate-dependent aminotransferase family. NifS/IscS subfamily.</text>
</comment>
<keyword evidence="6" id="KW-0408">Iron</keyword>
<evidence type="ECO:0000313" key="10">
    <source>
        <dbReference type="EMBL" id="BBO99665.1"/>
    </source>
</evidence>
<evidence type="ECO:0000256" key="8">
    <source>
        <dbReference type="ARBA" id="ARBA00050776"/>
    </source>
</evidence>
<dbReference type="InterPro" id="IPR015422">
    <property type="entry name" value="PyrdxlP-dep_Trfase_small"/>
</dbReference>
<keyword evidence="7" id="KW-0411">Iron-sulfur</keyword>
<dbReference type="PIRSF" id="PIRSF005572">
    <property type="entry name" value="NifS"/>
    <property type="match status" value="1"/>
</dbReference>
<dbReference type="GO" id="GO:0031071">
    <property type="term" value="F:cysteine desulfurase activity"/>
    <property type="evidence" value="ECO:0007669"/>
    <property type="project" value="UniProtKB-EC"/>
</dbReference>
<sequence>MSASDTIYVDNNATTPLAPEVLSAMTACLTDCYGNPSSLHHVGAMAKQIVMDARSKVANLLGATPAEIVFTSSATESNHLAILGALGRDRSRQHVVTTVVEHPSTRLLLSRLISEGVTVTEIAVDGHGIPDLAALEAAITPHTALVSMMWANNETGAVLPVAEAAAIAAAHGVLFHTDAVQAVGRVPVDMRQVSADLLSLSGHKLHAAKGIGVLFMRKGCKLPSLLYGHQERGRRGGTENVAAIAGLGVAAELALKNLETDSAYVAALRHRLERGLLQQLPFASVNSGGTQRLANTSNIRFGEIDAEITLDRLDKAGICASSGSACTAGGTEPSHVLLSMGLSRTEALAAVRFSLSRYNTVLEVDRILKVLPDIVRPLAGMVAC</sequence>
<dbReference type="Gene3D" id="3.90.1150.10">
    <property type="entry name" value="Aspartate Aminotransferase, domain 1"/>
    <property type="match status" value="1"/>
</dbReference>
<evidence type="ECO:0000313" key="11">
    <source>
        <dbReference type="Proteomes" id="UP000463939"/>
    </source>
</evidence>
<keyword evidence="4" id="KW-0479">Metal-binding</keyword>
<keyword evidence="3" id="KW-0808">Transferase</keyword>